<feature type="domain" description="Fumarylacetoacetase-like C-terminal" evidence="2">
    <location>
        <begin position="90"/>
        <end position="265"/>
    </location>
</feature>
<name>A0A7W4ID09_9PROT</name>
<dbReference type="InterPro" id="IPR012690">
    <property type="entry name" value="HpcG"/>
</dbReference>
<reference evidence="3 4" key="1">
    <citation type="submission" date="2020-04" db="EMBL/GenBank/DDBJ databases">
        <title>Description of novel Gluconacetobacter.</title>
        <authorList>
            <person name="Sombolestani A."/>
        </authorList>
    </citation>
    <scope>NUCLEOTIDE SEQUENCE [LARGE SCALE GENOMIC DNA]</scope>
    <source>
        <strain evidence="3 4">LMG 19747</strain>
    </source>
</reference>
<dbReference type="InterPro" id="IPR036663">
    <property type="entry name" value="Fumarylacetoacetase_C_sf"/>
</dbReference>
<dbReference type="Pfam" id="PF01557">
    <property type="entry name" value="FAA_hydrolase"/>
    <property type="match status" value="1"/>
</dbReference>
<dbReference type="GO" id="GO:0005737">
    <property type="term" value="C:cytoplasm"/>
    <property type="evidence" value="ECO:0007669"/>
    <property type="project" value="TreeGrafter"/>
</dbReference>
<dbReference type="SUPFAM" id="SSF56529">
    <property type="entry name" value="FAH"/>
    <property type="match status" value="1"/>
</dbReference>
<dbReference type="GO" id="GO:0018817">
    <property type="term" value="F:2-oxo-hept-3-ene-1,7-dioate hydratase activity"/>
    <property type="evidence" value="ECO:0007669"/>
    <property type="project" value="InterPro"/>
</dbReference>
<dbReference type="InterPro" id="IPR050772">
    <property type="entry name" value="Hydratase-Decarb/MhpD_sf"/>
</dbReference>
<keyword evidence="1" id="KW-0456">Lyase</keyword>
<sequence>MTGLSPEQIAVEAGLLDEAEQTRRQVGLISLKYPEAGLEDAYAIQDAWVRRKIAGGRQVIGWKIGLTSKAMQYALNIGTPDSGILFDDMLFEDGASIPASRFIQPRIEAELAFVFKRDLDGAAESVFDVLAATDYIVPALEILDTRIRRADPRTGAARTVVDTIADNAANAGIVLGSGRFSVDEVDLRWAGAIVSRNAVVEETGLAAGVLNHPARGIVWLAERLRAYGGVIRAGQVVLSGSFIRPVEARRGDTIVAEYGKLGTISCFFEREA</sequence>
<evidence type="ECO:0000259" key="2">
    <source>
        <dbReference type="Pfam" id="PF01557"/>
    </source>
</evidence>
<protein>
    <submittedName>
        <fullName evidence="3">2-oxo-hepta-3-ene-1,7-dioic acid hydratase</fullName>
    </submittedName>
</protein>
<dbReference type="NCBIfam" id="TIGR02312">
    <property type="entry name" value="HpaH"/>
    <property type="match status" value="1"/>
</dbReference>
<dbReference type="GO" id="GO:0008684">
    <property type="term" value="F:2-oxopent-4-enoate hydratase activity"/>
    <property type="evidence" value="ECO:0007669"/>
    <property type="project" value="TreeGrafter"/>
</dbReference>
<dbReference type="InterPro" id="IPR011234">
    <property type="entry name" value="Fumarylacetoacetase-like_C"/>
</dbReference>
<accession>A0A7W4ID09</accession>
<organism evidence="3 4">
    <name type="scientific">Gluconacetobacter sacchari</name>
    <dbReference type="NCBI Taxonomy" id="92759"/>
    <lineage>
        <taxon>Bacteria</taxon>
        <taxon>Pseudomonadati</taxon>
        <taxon>Pseudomonadota</taxon>
        <taxon>Alphaproteobacteria</taxon>
        <taxon>Acetobacterales</taxon>
        <taxon>Acetobacteraceae</taxon>
        <taxon>Gluconacetobacter</taxon>
    </lineage>
</organism>
<comment type="caution">
    <text evidence="3">The sequence shown here is derived from an EMBL/GenBank/DDBJ whole genome shotgun (WGS) entry which is preliminary data.</text>
</comment>
<dbReference type="Proteomes" id="UP000589085">
    <property type="component" value="Unassembled WGS sequence"/>
</dbReference>
<dbReference type="RefSeq" id="WP_182997340.1">
    <property type="nucleotide sequence ID" value="NZ_JABEQJ010000011.1"/>
</dbReference>
<evidence type="ECO:0000313" key="3">
    <source>
        <dbReference type="EMBL" id="MBB2160474.1"/>
    </source>
</evidence>
<dbReference type="AlphaFoldDB" id="A0A7W4ID09"/>
<dbReference type="Gene3D" id="3.90.850.10">
    <property type="entry name" value="Fumarylacetoacetase-like, C-terminal domain"/>
    <property type="match status" value="1"/>
</dbReference>
<dbReference type="EMBL" id="JABEQJ010000011">
    <property type="protein sequence ID" value="MBB2160474.1"/>
    <property type="molecule type" value="Genomic_DNA"/>
</dbReference>
<gene>
    <name evidence="3" type="primary">hpaH</name>
    <name evidence="3" type="ORF">HLH48_09860</name>
</gene>
<dbReference type="PANTHER" id="PTHR30143">
    <property type="entry name" value="ACID HYDRATASE"/>
    <property type="match status" value="1"/>
</dbReference>
<evidence type="ECO:0000256" key="1">
    <source>
        <dbReference type="ARBA" id="ARBA00023239"/>
    </source>
</evidence>
<proteinExistence type="predicted"/>
<evidence type="ECO:0000313" key="4">
    <source>
        <dbReference type="Proteomes" id="UP000589085"/>
    </source>
</evidence>
<dbReference type="PANTHER" id="PTHR30143:SF0">
    <property type="entry name" value="2-KETO-4-PENTENOATE HYDRATASE"/>
    <property type="match status" value="1"/>
</dbReference>